<dbReference type="GO" id="GO:0004825">
    <property type="term" value="F:methionine-tRNA ligase activity"/>
    <property type="evidence" value="ECO:0007669"/>
    <property type="project" value="UniProtKB-UniRule"/>
</dbReference>
<evidence type="ECO:0000256" key="13">
    <source>
        <dbReference type="ARBA" id="ARBA00022917"/>
    </source>
</evidence>
<dbReference type="Gene3D" id="1.10.730.10">
    <property type="entry name" value="Isoleucyl-tRNA Synthetase, Domain 1"/>
    <property type="match status" value="1"/>
</dbReference>
<evidence type="ECO:0000313" key="19">
    <source>
        <dbReference type="EMBL" id="OOG22841.1"/>
    </source>
</evidence>
<dbReference type="EC" id="6.1.1.10" evidence="16"/>
<dbReference type="InterPro" id="IPR041872">
    <property type="entry name" value="Anticodon_Met"/>
</dbReference>
<comment type="caution">
    <text evidence="19">The sequence shown here is derived from an EMBL/GenBank/DDBJ whole genome shotgun (WGS) entry which is preliminary data.</text>
</comment>
<evidence type="ECO:0000256" key="10">
    <source>
        <dbReference type="ARBA" id="ARBA00022833"/>
    </source>
</evidence>
<evidence type="ECO:0000256" key="4">
    <source>
        <dbReference type="ARBA" id="ARBA00011738"/>
    </source>
</evidence>
<dbReference type="InterPro" id="IPR004495">
    <property type="entry name" value="Met-tRNA-synth_bsu_C"/>
</dbReference>
<feature type="short sequence motif" description="'HIGH' region" evidence="16">
    <location>
        <begin position="21"/>
        <end position="31"/>
    </location>
</feature>
<feature type="short sequence motif" description="'KMSKS' region" evidence="16">
    <location>
        <begin position="337"/>
        <end position="341"/>
    </location>
</feature>
<dbReference type="CDD" id="cd02800">
    <property type="entry name" value="tRNA_bind_EcMetRS_like"/>
    <property type="match status" value="1"/>
</dbReference>
<evidence type="ECO:0000256" key="7">
    <source>
        <dbReference type="ARBA" id="ARBA00022598"/>
    </source>
</evidence>
<organism evidence="19 20">
    <name type="scientific">Thioalkalivibrio denitrificans</name>
    <dbReference type="NCBI Taxonomy" id="108003"/>
    <lineage>
        <taxon>Bacteria</taxon>
        <taxon>Pseudomonadati</taxon>
        <taxon>Pseudomonadota</taxon>
        <taxon>Gammaproteobacteria</taxon>
        <taxon>Chromatiales</taxon>
        <taxon>Ectothiorhodospiraceae</taxon>
        <taxon>Thioalkalivibrio</taxon>
    </lineage>
</organism>
<gene>
    <name evidence="16 19" type="primary">metG</name>
    <name evidence="19" type="ORF">B1C78_13635</name>
</gene>
<keyword evidence="7 16" id="KW-0436">Ligase</keyword>
<dbReference type="GO" id="GO:0000049">
    <property type="term" value="F:tRNA binding"/>
    <property type="evidence" value="ECO:0007669"/>
    <property type="project" value="UniProtKB-UniRule"/>
</dbReference>
<comment type="function">
    <text evidence="1 16">Is required not only for elongation of protein synthesis but also for the initiation of all mRNA translation through initiator tRNA(fMet) aminoacylation.</text>
</comment>
<feature type="binding site" evidence="16">
    <location>
        <position position="165"/>
    </location>
    <ligand>
        <name>Zn(2+)</name>
        <dbReference type="ChEBI" id="CHEBI:29105"/>
    </ligand>
</feature>
<dbReference type="InterPro" id="IPR014729">
    <property type="entry name" value="Rossmann-like_a/b/a_fold"/>
</dbReference>
<feature type="region of interest" description="Disordered" evidence="17">
    <location>
        <begin position="551"/>
        <end position="572"/>
    </location>
</feature>
<dbReference type="FunFam" id="2.20.28.20:FF:000001">
    <property type="entry name" value="Methionine--tRNA ligase"/>
    <property type="match status" value="1"/>
</dbReference>
<dbReference type="RefSeq" id="WP_077279714.1">
    <property type="nucleotide sequence ID" value="NZ_MVBK01000089.1"/>
</dbReference>
<feature type="binding site" evidence="16">
    <location>
        <position position="152"/>
    </location>
    <ligand>
        <name>Zn(2+)</name>
        <dbReference type="ChEBI" id="CHEBI:29105"/>
    </ligand>
</feature>
<feature type="binding site" evidence="16">
    <location>
        <position position="155"/>
    </location>
    <ligand>
        <name>Zn(2+)</name>
        <dbReference type="ChEBI" id="CHEBI:29105"/>
    </ligand>
</feature>
<dbReference type="SUPFAM" id="SSF47323">
    <property type="entry name" value="Anticodon-binding domain of a subclass of class I aminoacyl-tRNA synthetases"/>
    <property type="match status" value="1"/>
</dbReference>
<evidence type="ECO:0000256" key="6">
    <source>
        <dbReference type="ARBA" id="ARBA00022555"/>
    </source>
</evidence>
<evidence type="ECO:0000256" key="16">
    <source>
        <dbReference type="HAMAP-Rule" id="MF_00098"/>
    </source>
</evidence>
<dbReference type="InterPro" id="IPR033911">
    <property type="entry name" value="MetRS_core"/>
</dbReference>
<dbReference type="NCBIfam" id="TIGR00398">
    <property type="entry name" value="metG"/>
    <property type="match status" value="1"/>
</dbReference>
<dbReference type="EMBL" id="MVBK01000089">
    <property type="protein sequence ID" value="OOG22841.1"/>
    <property type="molecule type" value="Genomic_DNA"/>
</dbReference>
<evidence type="ECO:0000256" key="17">
    <source>
        <dbReference type="SAM" id="MobiDB-lite"/>
    </source>
</evidence>
<dbReference type="OrthoDB" id="9810191at2"/>
<dbReference type="SUPFAM" id="SSF52374">
    <property type="entry name" value="Nucleotidylyl transferase"/>
    <property type="match status" value="1"/>
</dbReference>
<dbReference type="Pfam" id="PF01588">
    <property type="entry name" value="tRNA_bind"/>
    <property type="match status" value="1"/>
</dbReference>
<reference evidence="19 20" key="1">
    <citation type="submission" date="2017-02" db="EMBL/GenBank/DDBJ databases">
        <title>Genomic diversity within the haloalkaliphilic genus Thioalkalivibrio.</title>
        <authorList>
            <person name="Ahn A.-C."/>
            <person name="Meier-Kolthoff J."/>
            <person name="Overmars L."/>
            <person name="Richter M."/>
            <person name="Woyke T."/>
            <person name="Sorokin D.Y."/>
            <person name="Muyzer G."/>
        </authorList>
    </citation>
    <scope>NUCLEOTIDE SEQUENCE [LARGE SCALE GENOMIC DNA]</scope>
    <source>
        <strain evidence="19 20">ALJD</strain>
    </source>
</reference>
<keyword evidence="5 16" id="KW-0963">Cytoplasm</keyword>
<dbReference type="GO" id="GO:0005829">
    <property type="term" value="C:cytosol"/>
    <property type="evidence" value="ECO:0007669"/>
    <property type="project" value="TreeGrafter"/>
</dbReference>
<dbReference type="FunFam" id="1.10.730.10:FF:000005">
    <property type="entry name" value="Methionine--tRNA ligase"/>
    <property type="match status" value="1"/>
</dbReference>
<dbReference type="InterPro" id="IPR014758">
    <property type="entry name" value="Met-tRNA_synth"/>
</dbReference>
<keyword evidence="20" id="KW-1185">Reference proteome</keyword>
<dbReference type="InterPro" id="IPR015413">
    <property type="entry name" value="Methionyl/Leucyl_tRNA_Synth"/>
</dbReference>
<evidence type="ECO:0000259" key="18">
    <source>
        <dbReference type="PROSITE" id="PS50886"/>
    </source>
</evidence>
<evidence type="ECO:0000256" key="2">
    <source>
        <dbReference type="ARBA" id="ARBA00004496"/>
    </source>
</evidence>
<dbReference type="HAMAP" id="MF_00098">
    <property type="entry name" value="Met_tRNA_synth_type1"/>
    <property type="match status" value="1"/>
</dbReference>
<dbReference type="Pfam" id="PF09334">
    <property type="entry name" value="tRNA-synt_1g"/>
    <property type="match status" value="1"/>
</dbReference>
<comment type="similarity">
    <text evidence="3 16">Belongs to the class-I aminoacyl-tRNA synthetase family. MetG type 1 subfamily.</text>
</comment>
<dbReference type="InterPro" id="IPR023458">
    <property type="entry name" value="Met-tRNA_ligase_1"/>
</dbReference>
<keyword evidence="11 16" id="KW-0067">ATP-binding</keyword>
<dbReference type="GO" id="GO:0006431">
    <property type="term" value="P:methionyl-tRNA aminoacylation"/>
    <property type="evidence" value="ECO:0007669"/>
    <property type="project" value="UniProtKB-UniRule"/>
</dbReference>
<dbReference type="Proteomes" id="UP000189462">
    <property type="component" value="Unassembled WGS sequence"/>
</dbReference>
<dbReference type="FunFam" id="2.40.50.140:FF:000042">
    <property type="entry name" value="Methionine--tRNA ligase"/>
    <property type="match status" value="1"/>
</dbReference>
<dbReference type="Pfam" id="PF19303">
    <property type="entry name" value="Anticodon_3"/>
    <property type="match status" value="1"/>
</dbReference>
<evidence type="ECO:0000256" key="9">
    <source>
        <dbReference type="ARBA" id="ARBA00022741"/>
    </source>
</evidence>
<dbReference type="Gene3D" id="2.20.28.20">
    <property type="entry name" value="Methionyl-tRNA synthetase, Zn-domain"/>
    <property type="match status" value="1"/>
</dbReference>
<keyword evidence="12 16" id="KW-0694">RNA-binding</keyword>
<evidence type="ECO:0000256" key="1">
    <source>
        <dbReference type="ARBA" id="ARBA00003314"/>
    </source>
</evidence>
<keyword evidence="9 16" id="KW-0547">Nucleotide-binding</keyword>
<evidence type="ECO:0000256" key="5">
    <source>
        <dbReference type="ARBA" id="ARBA00022490"/>
    </source>
</evidence>
<dbReference type="NCBIfam" id="TIGR00399">
    <property type="entry name" value="metG_C_term"/>
    <property type="match status" value="1"/>
</dbReference>
<dbReference type="Gene3D" id="3.40.50.620">
    <property type="entry name" value="HUPs"/>
    <property type="match status" value="1"/>
</dbReference>
<comment type="subcellular location">
    <subcellularLocation>
        <location evidence="2 16">Cytoplasm</location>
    </subcellularLocation>
</comment>
<name>A0A1V3NCS4_9GAMM</name>
<dbReference type="PRINTS" id="PR01041">
    <property type="entry name" value="TRNASYNTHMET"/>
</dbReference>
<dbReference type="InterPro" id="IPR029038">
    <property type="entry name" value="MetRS_Zn"/>
</dbReference>
<feature type="binding site" evidence="16">
    <location>
        <position position="340"/>
    </location>
    <ligand>
        <name>ATP</name>
        <dbReference type="ChEBI" id="CHEBI:30616"/>
    </ligand>
</feature>
<feature type="domain" description="TRNA-binding" evidence="18">
    <location>
        <begin position="583"/>
        <end position="684"/>
    </location>
</feature>
<dbReference type="CDD" id="cd07957">
    <property type="entry name" value="Anticodon_Ia_Met"/>
    <property type="match status" value="1"/>
</dbReference>
<keyword evidence="8 16" id="KW-0479">Metal-binding</keyword>
<keyword evidence="14 16" id="KW-0030">Aminoacyl-tRNA synthetase</keyword>
<dbReference type="InterPro" id="IPR009080">
    <property type="entry name" value="tRNAsynth_Ia_anticodon-bd"/>
</dbReference>
<accession>A0A1V3NCS4</accession>
<dbReference type="STRING" id="108003.B1C78_13635"/>
<dbReference type="PROSITE" id="PS50886">
    <property type="entry name" value="TRBD"/>
    <property type="match status" value="1"/>
</dbReference>
<evidence type="ECO:0000256" key="14">
    <source>
        <dbReference type="ARBA" id="ARBA00023146"/>
    </source>
</evidence>
<sequence length="684" mass="76671">MTPKPDNNAVKRRILVTSALPYANGPIHLGHLVEYIQTDIWVRFQRLRGHECIYVCADDAHGTPIMLKARADGVEPEELIERVGHEHRADFHDFHVTFDQYHSTHSPENRHFAELIYTRLRDGGHIDRRTIRQAYDPEAGMFLPDRFIKGECPRCGAADQYGDSCEVCGATYAPTDLKNPVSAISGAAPVEKESEHYFFRLADFSQMLRKWTASGSLQPEIRNKLDEWFRAGLSDWDISRDAPYWGFEIPDAPGKYFYVWLDAPIGYMASFKRYCEAHGLDFDAWWRPDSSAELHHFIGKDIAYFHTLFWPAMLHGAGFRTPTAVHCHGFLTVNGQKMSKSRGTFIKARTYLDHLNPEYLRYYFAAKLGPGVDDIDLNLEDFIARVNSDLVGKVVNIASRCAGFINKRFGGRLADSLPDADLYERFARSREEIARLYEGREFGQAMREIMALADVANQYIDEHKPWVLAKTEGNEDRVQAVCSQGLNLFRVLMTYLKPVLPHMAARAEAFLNVGPLHWNDVAEPIGGHRINAFEPLMIRVDPAAVEQLQAASREDLASAGGEDAAPKQALEGGPIAPEIGIEDFAKVDLRVARILRAEHVEGADKLLRLSLDLGGETRQVFAGIRSAYDPATLEGRLTVMVANLAPRKMKFGTSEGMVLAAGPGGKDIFLLTPDDGARPGMRVK</sequence>
<protein>
    <recommendedName>
        <fullName evidence="16">Methionine--tRNA ligase</fullName>
        <ecNumber evidence="16">6.1.1.10</ecNumber>
    </recommendedName>
    <alternativeName>
        <fullName evidence="16">Methionyl-tRNA synthetase</fullName>
        <shortName evidence="16">MetRS</shortName>
    </alternativeName>
</protein>
<dbReference type="AlphaFoldDB" id="A0A1V3NCS4"/>
<dbReference type="Gene3D" id="2.40.50.140">
    <property type="entry name" value="Nucleic acid-binding proteins"/>
    <property type="match status" value="1"/>
</dbReference>
<evidence type="ECO:0000256" key="12">
    <source>
        <dbReference type="ARBA" id="ARBA00022884"/>
    </source>
</evidence>
<dbReference type="GO" id="GO:0046872">
    <property type="term" value="F:metal ion binding"/>
    <property type="evidence" value="ECO:0007669"/>
    <property type="project" value="UniProtKB-KW"/>
</dbReference>
<keyword evidence="6 16" id="KW-0820">tRNA-binding</keyword>
<evidence type="ECO:0000256" key="8">
    <source>
        <dbReference type="ARBA" id="ARBA00022723"/>
    </source>
</evidence>
<dbReference type="PROSITE" id="PS00178">
    <property type="entry name" value="AA_TRNA_LIGASE_I"/>
    <property type="match status" value="1"/>
</dbReference>
<comment type="cofactor">
    <cofactor evidence="16">
        <name>Zn(2+)</name>
        <dbReference type="ChEBI" id="CHEBI:29105"/>
    </cofactor>
    <text evidence="16">Binds 1 zinc ion per subunit.</text>
</comment>
<feature type="binding site" evidence="16">
    <location>
        <position position="168"/>
    </location>
    <ligand>
        <name>Zn(2+)</name>
        <dbReference type="ChEBI" id="CHEBI:29105"/>
    </ligand>
</feature>
<evidence type="ECO:0000256" key="3">
    <source>
        <dbReference type="ARBA" id="ARBA00008258"/>
    </source>
</evidence>
<dbReference type="SUPFAM" id="SSF50249">
    <property type="entry name" value="Nucleic acid-binding proteins"/>
    <property type="match status" value="1"/>
</dbReference>
<dbReference type="PANTHER" id="PTHR45765:SF1">
    <property type="entry name" value="METHIONINE--TRNA LIGASE, CYTOPLASMIC"/>
    <property type="match status" value="1"/>
</dbReference>
<keyword evidence="10 16" id="KW-0862">Zinc</keyword>
<dbReference type="NCBIfam" id="NF001100">
    <property type="entry name" value="PRK00133.1"/>
    <property type="match status" value="1"/>
</dbReference>
<proteinExistence type="inferred from homology"/>
<keyword evidence="13 16" id="KW-0648">Protein biosynthesis</keyword>
<dbReference type="CDD" id="cd00814">
    <property type="entry name" value="MetRS_core"/>
    <property type="match status" value="1"/>
</dbReference>
<dbReference type="InterPro" id="IPR001412">
    <property type="entry name" value="aa-tRNA-synth_I_CS"/>
</dbReference>
<dbReference type="SUPFAM" id="SSF57770">
    <property type="entry name" value="Methionyl-tRNA synthetase (MetRS), Zn-domain"/>
    <property type="match status" value="1"/>
</dbReference>
<dbReference type="GO" id="GO:0005524">
    <property type="term" value="F:ATP binding"/>
    <property type="evidence" value="ECO:0007669"/>
    <property type="project" value="UniProtKB-UniRule"/>
</dbReference>
<evidence type="ECO:0000256" key="11">
    <source>
        <dbReference type="ARBA" id="ARBA00022840"/>
    </source>
</evidence>
<comment type="subunit">
    <text evidence="4 16">Homodimer.</text>
</comment>
<comment type="catalytic activity">
    <reaction evidence="15 16">
        <text>tRNA(Met) + L-methionine + ATP = L-methionyl-tRNA(Met) + AMP + diphosphate</text>
        <dbReference type="Rhea" id="RHEA:13481"/>
        <dbReference type="Rhea" id="RHEA-COMP:9667"/>
        <dbReference type="Rhea" id="RHEA-COMP:9698"/>
        <dbReference type="ChEBI" id="CHEBI:30616"/>
        <dbReference type="ChEBI" id="CHEBI:33019"/>
        <dbReference type="ChEBI" id="CHEBI:57844"/>
        <dbReference type="ChEBI" id="CHEBI:78442"/>
        <dbReference type="ChEBI" id="CHEBI:78530"/>
        <dbReference type="ChEBI" id="CHEBI:456215"/>
        <dbReference type="EC" id="6.1.1.10"/>
    </reaction>
</comment>
<dbReference type="InterPro" id="IPR002547">
    <property type="entry name" value="tRNA-bd_dom"/>
</dbReference>
<dbReference type="InterPro" id="IPR012340">
    <property type="entry name" value="NA-bd_OB-fold"/>
</dbReference>
<evidence type="ECO:0000313" key="20">
    <source>
        <dbReference type="Proteomes" id="UP000189462"/>
    </source>
</evidence>
<evidence type="ECO:0000256" key="15">
    <source>
        <dbReference type="ARBA" id="ARBA00047364"/>
    </source>
</evidence>
<dbReference type="PANTHER" id="PTHR45765">
    <property type="entry name" value="METHIONINE--TRNA LIGASE"/>
    <property type="match status" value="1"/>
</dbReference>